<dbReference type="OrthoDB" id="9777740at2"/>
<evidence type="ECO:0000313" key="6">
    <source>
        <dbReference type="EMBL" id="KIL43068.1"/>
    </source>
</evidence>
<keyword evidence="7" id="KW-1185">Reference proteome</keyword>
<dbReference type="Pfam" id="PF12831">
    <property type="entry name" value="FAD_oxidored"/>
    <property type="match status" value="1"/>
</dbReference>
<dbReference type="SUPFAM" id="SSF51905">
    <property type="entry name" value="FAD/NAD(P)-binding domain"/>
    <property type="match status" value="1"/>
</dbReference>
<dbReference type="GO" id="GO:0051539">
    <property type="term" value="F:4 iron, 4 sulfur cluster binding"/>
    <property type="evidence" value="ECO:0007669"/>
    <property type="project" value="UniProtKB-KW"/>
</dbReference>
<keyword evidence="4" id="KW-0408">Iron</keyword>
<keyword evidence="3" id="KW-0560">Oxidoreductase</keyword>
<dbReference type="EMBL" id="JXRR01000022">
    <property type="protein sequence ID" value="KIL43068.1"/>
    <property type="molecule type" value="Genomic_DNA"/>
</dbReference>
<protein>
    <recommendedName>
        <fullName evidence="8">2-oxoglutarate dehydrogenase</fullName>
    </recommendedName>
</protein>
<evidence type="ECO:0000256" key="4">
    <source>
        <dbReference type="ARBA" id="ARBA00023004"/>
    </source>
</evidence>
<keyword evidence="2" id="KW-0479">Metal-binding</keyword>
<dbReference type="PATRIC" id="fig|220754.4.peg.3485"/>
<keyword evidence="1" id="KW-0004">4Fe-4S</keyword>
<evidence type="ECO:0000256" key="3">
    <source>
        <dbReference type="ARBA" id="ARBA00023002"/>
    </source>
</evidence>
<dbReference type="Gene3D" id="3.50.50.60">
    <property type="entry name" value="FAD/NAD(P)-binding domain"/>
    <property type="match status" value="1"/>
</dbReference>
<evidence type="ECO:0000256" key="5">
    <source>
        <dbReference type="ARBA" id="ARBA00023014"/>
    </source>
</evidence>
<dbReference type="RefSeq" id="WP_156969553.1">
    <property type="nucleotide sequence ID" value="NZ_JXRR01000022.1"/>
</dbReference>
<reference evidence="6 7" key="1">
    <citation type="submission" date="2015-01" db="EMBL/GenBank/DDBJ databases">
        <title>Jeotgalibacillus campisalis genome sequencing.</title>
        <authorList>
            <person name="Goh K.M."/>
            <person name="Chan K.-G."/>
            <person name="Yaakop A.S."/>
            <person name="Ee R."/>
            <person name="Gan H.M."/>
            <person name="Chan C.S."/>
        </authorList>
    </citation>
    <scope>NUCLEOTIDE SEQUENCE [LARGE SCALE GENOMIC DNA]</scope>
    <source>
        <strain evidence="6 7">SF-57</strain>
    </source>
</reference>
<dbReference type="InterPro" id="IPR039650">
    <property type="entry name" value="HdrA-like"/>
</dbReference>
<dbReference type="Proteomes" id="UP000031972">
    <property type="component" value="Unassembled WGS sequence"/>
</dbReference>
<gene>
    <name evidence="6" type="ORF">KR50_34710</name>
</gene>
<evidence type="ECO:0000256" key="2">
    <source>
        <dbReference type="ARBA" id="ARBA00022723"/>
    </source>
</evidence>
<dbReference type="GO" id="GO:0046872">
    <property type="term" value="F:metal ion binding"/>
    <property type="evidence" value="ECO:0007669"/>
    <property type="project" value="UniProtKB-KW"/>
</dbReference>
<dbReference type="GO" id="GO:0016491">
    <property type="term" value="F:oxidoreductase activity"/>
    <property type="evidence" value="ECO:0007669"/>
    <property type="project" value="UniProtKB-KW"/>
</dbReference>
<proteinExistence type="predicted"/>
<keyword evidence="5" id="KW-0411">Iron-sulfur</keyword>
<name>A0A0C2VGF8_9BACL</name>
<dbReference type="PANTHER" id="PTHR43498">
    <property type="entry name" value="FERREDOXIN:COB-COM HETERODISULFIDE REDUCTASE SUBUNIT A"/>
    <property type="match status" value="1"/>
</dbReference>
<sequence length="455" mass="50965">METILFFNREIPVLYEVDCAVVGGGTAGAVAALSALEEKINTVIIEKTISLGGTQTNALVSPMMPTHVKGQRINDLIIDRLHKENVQTNDGTTSCSWFNTETLSYVLEELIVERGGHILYDANYVDCFKENGKISHIVVNTSNGLYAIKAKTFVDATADALLSRTAGVPVESGNEEGQNQQISFRFEMGGINIPKLRSFMKAQGDVFCKIENQDFFEIAMVPGKGHVLEPYFQKGLTDGLLKEEDLKYFQAFTQPGKRDVMSFNCPHIPAIFHTTDPMLRSKAVTKGREMIQRLVKFLPSAIPGFQHAFLIKEAAQLGIRESYRIVGKYILTEQDYLNRARFKDGIARGDWYIDVHSVKGQTIKPEPLTKGEYYEIPYRSLITHEAANLIVVGRHISSTFLMQASLRIQPTVRDMAQVAGIACAYSVKHSIDLNYIDGAVLRKQLWIREGQTWME</sequence>
<comment type="caution">
    <text evidence="6">The sequence shown here is derived from an EMBL/GenBank/DDBJ whole genome shotgun (WGS) entry which is preliminary data.</text>
</comment>
<organism evidence="6 7">
    <name type="scientific">Jeotgalibacillus campisalis</name>
    <dbReference type="NCBI Taxonomy" id="220754"/>
    <lineage>
        <taxon>Bacteria</taxon>
        <taxon>Bacillati</taxon>
        <taxon>Bacillota</taxon>
        <taxon>Bacilli</taxon>
        <taxon>Bacillales</taxon>
        <taxon>Caryophanaceae</taxon>
        <taxon>Jeotgalibacillus</taxon>
    </lineage>
</organism>
<dbReference type="InterPro" id="IPR036188">
    <property type="entry name" value="FAD/NAD-bd_sf"/>
</dbReference>
<evidence type="ECO:0000313" key="7">
    <source>
        <dbReference type="Proteomes" id="UP000031972"/>
    </source>
</evidence>
<dbReference type="PANTHER" id="PTHR43498:SF1">
    <property type="entry name" value="COB--COM HETERODISULFIDE REDUCTASE IRON-SULFUR SUBUNIT A"/>
    <property type="match status" value="1"/>
</dbReference>
<dbReference type="AlphaFoldDB" id="A0A0C2VGF8"/>
<evidence type="ECO:0008006" key="8">
    <source>
        <dbReference type="Google" id="ProtNLM"/>
    </source>
</evidence>
<evidence type="ECO:0000256" key="1">
    <source>
        <dbReference type="ARBA" id="ARBA00022485"/>
    </source>
</evidence>
<accession>A0A0C2VGF8</accession>